<sequence length="236" mass="26174">MQFKKFHTLSGEIRLVTGLHIGAGNDEVKIGGAQNPIIKNPVTEEPYIPGSSLKGKIRSLLEMYAPDLKGEDDPKNTPCGCGDCTVCRLFGSSNTKTPSNGPSRLIFRDAQLSETDREEFQGGRLEMELKHENTITPKIIKGKRTVVANPRTVERVPAGVHFNFEIVIREFEDDKLADTRDALGKSLHFLEMDALGGSGTRGYGQVQFENLQFDDKPTSIDELRKDPEAKAVDEER</sequence>
<feature type="domain" description="CRISPR type III-associated protein" evidence="10">
    <location>
        <begin position="12"/>
        <end position="206"/>
    </location>
</feature>
<evidence type="ECO:0000256" key="7">
    <source>
        <dbReference type="ARBA" id="ARBA00023118"/>
    </source>
</evidence>
<dbReference type="Pfam" id="PF03787">
    <property type="entry name" value="RAMPs"/>
    <property type="match status" value="1"/>
</dbReference>
<dbReference type="PANTHER" id="PTHR35579">
    <property type="entry name" value="CRISPR SYSTEM CMS ENDORIBONUCLEASE CSM3"/>
    <property type="match status" value="1"/>
</dbReference>
<keyword evidence="6" id="KW-0694">RNA-binding</keyword>
<keyword evidence="5" id="KW-0378">Hydrolase</keyword>
<accession>A0A1T4VSG5</accession>
<dbReference type="GO" id="GO:0016787">
    <property type="term" value="F:hydrolase activity"/>
    <property type="evidence" value="ECO:0007669"/>
    <property type="project" value="UniProtKB-KW"/>
</dbReference>
<dbReference type="STRING" id="1121442.SAMN02745702_00914"/>
<evidence type="ECO:0000313" key="12">
    <source>
        <dbReference type="Proteomes" id="UP000189733"/>
    </source>
</evidence>
<reference evidence="11 12" key="1">
    <citation type="submission" date="2017-02" db="EMBL/GenBank/DDBJ databases">
        <authorList>
            <person name="Peterson S.W."/>
        </authorList>
    </citation>
    <scope>NUCLEOTIDE SEQUENCE [LARGE SCALE GENOMIC DNA]</scope>
    <source>
        <strain evidence="11 12">DSM 18034</strain>
    </source>
</reference>
<keyword evidence="12" id="KW-1185">Reference proteome</keyword>
<dbReference type="Proteomes" id="UP000189733">
    <property type="component" value="Unassembled WGS sequence"/>
</dbReference>
<evidence type="ECO:0000256" key="1">
    <source>
        <dbReference type="ARBA" id="ARBA00006342"/>
    </source>
</evidence>
<proteinExistence type="inferred from homology"/>
<feature type="region of interest" description="Disordered" evidence="9">
    <location>
        <begin position="214"/>
        <end position="236"/>
    </location>
</feature>
<dbReference type="InterPro" id="IPR005537">
    <property type="entry name" value="RAMP_III_fam"/>
</dbReference>
<protein>
    <recommendedName>
        <fullName evidence="2">CRISPR system Cms endoribonuclease Csm3</fullName>
    </recommendedName>
    <alternativeName>
        <fullName evidence="8">CRISPR type III A-associated RAMP protein Csm3</fullName>
    </alternativeName>
</protein>
<dbReference type="GO" id="GO:0004519">
    <property type="term" value="F:endonuclease activity"/>
    <property type="evidence" value="ECO:0007669"/>
    <property type="project" value="UniProtKB-KW"/>
</dbReference>
<gene>
    <name evidence="11" type="ORF">SAMN02745702_00914</name>
</gene>
<comment type="similarity">
    <text evidence="1">Belongs to the CRISPR-associated Csm3 family.</text>
</comment>
<evidence type="ECO:0000313" key="11">
    <source>
        <dbReference type="EMBL" id="SKA67913.1"/>
    </source>
</evidence>
<dbReference type="InterPro" id="IPR052216">
    <property type="entry name" value="CRISPR_Csm3_endoribonuclease"/>
</dbReference>
<dbReference type="PANTHER" id="PTHR35579:SF3">
    <property type="entry name" value="CRISPR SYSTEM CMS ENDORIBONUCLEASE CSM3"/>
    <property type="match status" value="1"/>
</dbReference>
<dbReference type="EMBL" id="FUYA01000002">
    <property type="protein sequence ID" value="SKA67913.1"/>
    <property type="molecule type" value="Genomic_DNA"/>
</dbReference>
<keyword evidence="3" id="KW-0540">Nuclease</keyword>
<evidence type="ECO:0000256" key="2">
    <source>
        <dbReference type="ARBA" id="ARBA00022150"/>
    </source>
</evidence>
<evidence type="ECO:0000256" key="4">
    <source>
        <dbReference type="ARBA" id="ARBA00022759"/>
    </source>
</evidence>
<evidence type="ECO:0000259" key="10">
    <source>
        <dbReference type="Pfam" id="PF03787"/>
    </source>
</evidence>
<evidence type="ECO:0000256" key="9">
    <source>
        <dbReference type="SAM" id="MobiDB-lite"/>
    </source>
</evidence>
<evidence type="ECO:0000256" key="5">
    <source>
        <dbReference type="ARBA" id="ARBA00022801"/>
    </source>
</evidence>
<dbReference type="NCBIfam" id="TIGR02582">
    <property type="entry name" value="cas7_TM1809"/>
    <property type="match status" value="1"/>
</dbReference>
<evidence type="ECO:0000256" key="6">
    <source>
        <dbReference type="ARBA" id="ARBA00022884"/>
    </source>
</evidence>
<name>A0A1T4VSG5_9BACT</name>
<evidence type="ECO:0000256" key="3">
    <source>
        <dbReference type="ARBA" id="ARBA00022722"/>
    </source>
</evidence>
<keyword evidence="7" id="KW-0051">Antiviral defense</keyword>
<keyword evidence="4" id="KW-0255">Endonuclease</keyword>
<dbReference type="InterPro" id="IPR013412">
    <property type="entry name" value="CRISPR-assoc_RAMP_Csm3"/>
</dbReference>
<dbReference type="GO" id="GO:0003723">
    <property type="term" value="F:RNA binding"/>
    <property type="evidence" value="ECO:0007669"/>
    <property type="project" value="UniProtKB-KW"/>
</dbReference>
<dbReference type="OrthoDB" id="9789361at2"/>
<dbReference type="RefSeq" id="WP_078684217.1">
    <property type="nucleotide sequence ID" value="NZ_FUYA01000002.1"/>
</dbReference>
<evidence type="ECO:0000256" key="8">
    <source>
        <dbReference type="ARBA" id="ARBA00033183"/>
    </source>
</evidence>
<dbReference type="GO" id="GO:0051607">
    <property type="term" value="P:defense response to virus"/>
    <property type="evidence" value="ECO:0007669"/>
    <property type="project" value="UniProtKB-KW"/>
</dbReference>
<organism evidence="11 12">
    <name type="scientific">Desulfobaculum bizertense DSM 18034</name>
    <dbReference type="NCBI Taxonomy" id="1121442"/>
    <lineage>
        <taxon>Bacteria</taxon>
        <taxon>Pseudomonadati</taxon>
        <taxon>Thermodesulfobacteriota</taxon>
        <taxon>Desulfovibrionia</taxon>
        <taxon>Desulfovibrionales</taxon>
        <taxon>Desulfovibrionaceae</taxon>
        <taxon>Desulfobaculum</taxon>
    </lineage>
</organism>
<dbReference type="AlphaFoldDB" id="A0A1T4VSG5"/>